<evidence type="ECO:0000313" key="3">
    <source>
        <dbReference type="Proteomes" id="UP001519460"/>
    </source>
</evidence>
<feature type="region of interest" description="Disordered" evidence="1">
    <location>
        <begin position="1"/>
        <end position="29"/>
    </location>
</feature>
<gene>
    <name evidence="2" type="ORF">BaRGS_00001932</name>
</gene>
<organism evidence="2 3">
    <name type="scientific">Batillaria attramentaria</name>
    <dbReference type="NCBI Taxonomy" id="370345"/>
    <lineage>
        <taxon>Eukaryota</taxon>
        <taxon>Metazoa</taxon>
        <taxon>Spiralia</taxon>
        <taxon>Lophotrochozoa</taxon>
        <taxon>Mollusca</taxon>
        <taxon>Gastropoda</taxon>
        <taxon>Caenogastropoda</taxon>
        <taxon>Sorbeoconcha</taxon>
        <taxon>Cerithioidea</taxon>
        <taxon>Batillariidae</taxon>
        <taxon>Batillaria</taxon>
    </lineage>
</organism>
<dbReference type="EMBL" id="JACVVK020000005">
    <property type="protein sequence ID" value="KAK7507081.1"/>
    <property type="molecule type" value="Genomic_DNA"/>
</dbReference>
<dbReference type="AlphaFoldDB" id="A0ABD0M6M8"/>
<protein>
    <submittedName>
        <fullName evidence="2">Uncharacterized protein</fullName>
    </submittedName>
</protein>
<proteinExistence type="predicted"/>
<dbReference type="Proteomes" id="UP001519460">
    <property type="component" value="Unassembled WGS sequence"/>
</dbReference>
<keyword evidence="3" id="KW-1185">Reference proteome</keyword>
<comment type="caution">
    <text evidence="2">The sequence shown here is derived from an EMBL/GenBank/DDBJ whole genome shotgun (WGS) entry which is preliminary data.</text>
</comment>
<evidence type="ECO:0000313" key="2">
    <source>
        <dbReference type="EMBL" id="KAK7507081.1"/>
    </source>
</evidence>
<accession>A0ABD0M6M8</accession>
<reference evidence="2 3" key="1">
    <citation type="journal article" date="2023" name="Sci. Data">
        <title>Genome assembly of the Korean intertidal mud-creeper Batillaria attramentaria.</title>
        <authorList>
            <person name="Patra A.K."/>
            <person name="Ho P.T."/>
            <person name="Jun S."/>
            <person name="Lee S.J."/>
            <person name="Kim Y."/>
            <person name="Won Y.J."/>
        </authorList>
    </citation>
    <scope>NUCLEOTIDE SEQUENCE [LARGE SCALE GENOMIC DNA]</scope>
    <source>
        <strain evidence="2">Wonlab-2016</strain>
    </source>
</reference>
<sequence>MREPQKLAPPGNAEGGKERSPLTDPPPLHGIRAFTQGYAGCGIRYTLLCSQCTSSPSKTNARLCRVPPSDTESAGFPGAFIWNSHHISSTLQWLHPHSRADTATRLKTLAEKRVDRLDIQTFNEG</sequence>
<name>A0ABD0M6M8_9CAEN</name>
<evidence type="ECO:0000256" key="1">
    <source>
        <dbReference type="SAM" id="MobiDB-lite"/>
    </source>
</evidence>